<dbReference type="Pfam" id="PF00394">
    <property type="entry name" value="Cu-oxidase"/>
    <property type="match status" value="1"/>
</dbReference>
<dbReference type="PROSITE" id="PS51318">
    <property type="entry name" value="TAT"/>
    <property type="match status" value="1"/>
</dbReference>
<accession>A0AA94EES4</accession>
<dbReference type="GO" id="GO:0005507">
    <property type="term" value="F:copper ion binding"/>
    <property type="evidence" value="ECO:0007669"/>
    <property type="project" value="InterPro"/>
</dbReference>
<evidence type="ECO:0000256" key="3">
    <source>
        <dbReference type="ARBA" id="ARBA00023008"/>
    </source>
</evidence>
<evidence type="ECO:0000256" key="4">
    <source>
        <dbReference type="SAM" id="SignalP"/>
    </source>
</evidence>
<dbReference type="GO" id="GO:0042597">
    <property type="term" value="C:periplasmic space"/>
    <property type="evidence" value="ECO:0007669"/>
    <property type="project" value="InterPro"/>
</dbReference>
<dbReference type="AlphaFoldDB" id="A0AA94EES4"/>
<dbReference type="GO" id="GO:0016491">
    <property type="term" value="F:oxidoreductase activity"/>
    <property type="evidence" value="ECO:0007669"/>
    <property type="project" value="UniProtKB-KW"/>
</dbReference>
<keyword evidence="1" id="KW-0479">Metal-binding</keyword>
<feature type="domain" description="Plastocyanin-like" evidence="5">
    <location>
        <begin position="240"/>
        <end position="336"/>
    </location>
</feature>
<evidence type="ECO:0000259" key="5">
    <source>
        <dbReference type="Pfam" id="PF00394"/>
    </source>
</evidence>
<dbReference type="RefSeq" id="WP_105306747.1">
    <property type="nucleotide sequence ID" value="NZ_PIPS01000002.1"/>
</dbReference>
<keyword evidence="3" id="KW-0186">Copper</keyword>
<dbReference type="Pfam" id="PF07731">
    <property type="entry name" value="Cu-oxidase_2"/>
    <property type="match status" value="1"/>
</dbReference>
<dbReference type="EMBL" id="PIPS01000002">
    <property type="protein sequence ID" value="RUO43187.1"/>
    <property type="molecule type" value="Genomic_DNA"/>
</dbReference>
<feature type="chain" id="PRO_5041727259" evidence="4">
    <location>
        <begin position="34"/>
        <end position="587"/>
    </location>
</feature>
<dbReference type="InterPro" id="IPR011707">
    <property type="entry name" value="Cu-oxidase-like_N"/>
</dbReference>
<dbReference type="InterPro" id="IPR045087">
    <property type="entry name" value="Cu-oxidase_fam"/>
</dbReference>
<sequence length="587" mass="66286">MSNEFNKGRRKFIKSAFTVASALAIAKVAPTWAAPQGRSFKDQILTNDEIDLTIAKSPLLVGNKVGAPITINGQMPGPLIRLKEGQRAKLNVTNRLSEDTSIHWHGIILPENMDGVPGVSFEGIKPGRTFKYRYDVEQNGTYWYHSHSGLQEQLGHLGPLVIEPKDGDIGADREHTIILSDWTFEDPDTVFRNLKVAEGYYNYQKRTIFETFEDVRQQGLEKTWKQREMWGQMRMSPRDIADVTGSTYTYLMNGRDSQMNWSALFKPGEKVRLRIINGSAMSFFDVRIPGLEMTVVAADGQPVKPVPVDEFRIGVAETYDVIVQPKQNKPYTIYAESFDRSGYVRGTLTPELGLEAEVPELRQVPERGMAAMGMGAMAMSGDMKGNSMNMKHMGGNNSHMTHKMTHKKELPVENIKIKHRESGHGAGAAMIATNPVSRLHEPGIGLEDVDHKVLVYTDLVGAHEWPDTREPERQIELHLTGNMERYMWSFDGNKFTEVDGPVQFHHGERLRLVMVNDTMMDHPIHLHGMWMELENGQYPRPRKHTISLKPSEKVSLLITADAPGSWAFHCHLLYHMKAGMFRVVNVA</sequence>
<dbReference type="InterPro" id="IPR002355">
    <property type="entry name" value="Cu_oxidase_Cu_BS"/>
</dbReference>
<dbReference type="InterPro" id="IPR034279">
    <property type="entry name" value="CuRO_3_CopA"/>
</dbReference>
<keyword evidence="9" id="KW-1185">Reference proteome</keyword>
<dbReference type="Proteomes" id="UP000286680">
    <property type="component" value="Unassembled WGS sequence"/>
</dbReference>
<evidence type="ECO:0000259" key="7">
    <source>
        <dbReference type="Pfam" id="PF07732"/>
    </source>
</evidence>
<dbReference type="InterPro" id="IPR001117">
    <property type="entry name" value="Cu-oxidase_2nd"/>
</dbReference>
<comment type="caution">
    <text evidence="8">The sequence shown here is derived from an EMBL/GenBank/DDBJ whole genome shotgun (WGS) entry which is preliminary data.</text>
</comment>
<organism evidence="8 9">
    <name type="scientific">Idiomarina aquatica</name>
    <dbReference type="NCBI Taxonomy" id="1327752"/>
    <lineage>
        <taxon>Bacteria</taxon>
        <taxon>Pseudomonadati</taxon>
        <taxon>Pseudomonadota</taxon>
        <taxon>Gammaproteobacteria</taxon>
        <taxon>Alteromonadales</taxon>
        <taxon>Idiomarinaceae</taxon>
        <taxon>Idiomarina</taxon>
    </lineage>
</organism>
<feature type="domain" description="Plastocyanin-like" evidence="7">
    <location>
        <begin position="67"/>
        <end position="166"/>
    </location>
</feature>
<name>A0AA94EES4_9GAMM</name>
<dbReference type="InterPro" id="IPR006311">
    <property type="entry name" value="TAT_signal"/>
</dbReference>
<evidence type="ECO:0000256" key="1">
    <source>
        <dbReference type="ARBA" id="ARBA00022723"/>
    </source>
</evidence>
<dbReference type="PANTHER" id="PTHR11709">
    <property type="entry name" value="MULTI-COPPER OXIDASE"/>
    <property type="match status" value="1"/>
</dbReference>
<dbReference type="InterPro" id="IPR008972">
    <property type="entry name" value="Cupredoxin"/>
</dbReference>
<dbReference type="PANTHER" id="PTHR11709:SF394">
    <property type="entry name" value="FI03373P-RELATED"/>
    <property type="match status" value="1"/>
</dbReference>
<dbReference type="Gene3D" id="2.60.40.420">
    <property type="entry name" value="Cupredoxins - blue copper proteins"/>
    <property type="match status" value="3"/>
</dbReference>
<dbReference type="CDD" id="cd13896">
    <property type="entry name" value="CuRO_3_CopA"/>
    <property type="match status" value="1"/>
</dbReference>
<dbReference type="NCBIfam" id="TIGR01480">
    <property type="entry name" value="copper_res_A"/>
    <property type="match status" value="1"/>
</dbReference>
<proteinExistence type="predicted"/>
<feature type="signal peptide" evidence="4">
    <location>
        <begin position="1"/>
        <end position="33"/>
    </location>
</feature>
<reference evidence="9" key="1">
    <citation type="journal article" date="2018" name="Front. Microbiol.">
        <title>Genome-Based Analysis Reveals the Taxonomy and Diversity of the Family Idiomarinaceae.</title>
        <authorList>
            <person name="Liu Y."/>
            <person name="Lai Q."/>
            <person name="Shao Z."/>
        </authorList>
    </citation>
    <scope>NUCLEOTIDE SEQUENCE [LARGE SCALE GENOMIC DNA]</scope>
    <source>
        <strain evidence="9">SN-14</strain>
    </source>
</reference>
<dbReference type="Pfam" id="PF07732">
    <property type="entry name" value="Cu-oxidase_3"/>
    <property type="match status" value="1"/>
</dbReference>
<dbReference type="InterPro" id="IPR011706">
    <property type="entry name" value="Cu-oxidase_C"/>
</dbReference>
<feature type="domain" description="Plastocyanin-like" evidence="6">
    <location>
        <begin position="470"/>
        <end position="586"/>
    </location>
</feature>
<dbReference type="SUPFAM" id="SSF49503">
    <property type="entry name" value="Cupredoxins"/>
    <property type="match status" value="3"/>
</dbReference>
<evidence type="ECO:0000259" key="6">
    <source>
        <dbReference type="Pfam" id="PF07731"/>
    </source>
</evidence>
<dbReference type="CDD" id="cd13874">
    <property type="entry name" value="CuRO_2_CopA"/>
    <property type="match status" value="1"/>
</dbReference>
<evidence type="ECO:0000256" key="2">
    <source>
        <dbReference type="ARBA" id="ARBA00023002"/>
    </source>
</evidence>
<dbReference type="PROSITE" id="PS00080">
    <property type="entry name" value="MULTICOPPER_OXIDASE2"/>
    <property type="match status" value="1"/>
</dbReference>
<keyword evidence="4" id="KW-0732">Signal</keyword>
<dbReference type="InterPro" id="IPR006376">
    <property type="entry name" value="Cu-R_CopA"/>
</dbReference>
<protein>
    <submittedName>
        <fullName evidence="8">Copper resistance protein CopA</fullName>
    </submittedName>
</protein>
<dbReference type="InterPro" id="IPR034282">
    <property type="entry name" value="CuRO_2_CopA"/>
</dbReference>
<evidence type="ECO:0000313" key="8">
    <source>
        <dbReference type="EMBL" id="RUO43187.1"/>
    </source>
</evidence>
<evidence type="ECO:0000313" key="9">
    <source>
        <dbReference type="Proteomes" id="UP000286680"/>
    </source>
</evidence>
<gene>
    <name evidence="8" type="ORF">CWE23_07445</name>
</gene>
<keyword evidence="2" id="KW-0560">Oxidoreductase</keyword>